<accession>A0AAQ1ZI72</accession>
<reference evidence="1 2" key="1">
    <citation type="submission" date="2018-06" db="EMBL/GenBank/DDBJ databases">
        <authorList>
            <consortium name="Pathogen Informatics"/>
            <person name="Doyle S."/>
        </authorList>
    </citation>
    <scope>NUCLEOTIDE SEQUENCE [LARGE SCALE GENOMIC DNA]</scope>
    <source>
        <strain evidence="1 2">NCTC13063</strain>
    </source>
</reference>
<sequence>MMKQSDLHGSMLRSVLCRSKRVSLPELYDLDEVWKIIFPI</sequence>
<dbReference type="RefSeq" id="WP_262512113.1">
    <property type="nucleotide sequence ID" value="NZ_UGTJ01000001.1"/>
</dbReference>
<comment type="caution">
    <text evidence="1">The sequence shown here is derived from an EMBL/GenBank/DDBJ whole genome shotgun (WGS) entry which is preliminary data.</text>
</comment>
<name>A0AAQ1ZI72_9BACT</name>
<evidence type="ECO:0000313" key="1">
    <source>
        <dbReference type="EMBL" id="SUB79904.1"/>
    </source>
</evidence>
<dbReference type="Proteomes" id="UP000255283">
    <property type="component" value="Unassembled WGS sequence"/>
</dbReference>
<dbReference type="EMBL" id="UGTJ01000001">
    <property type="protein sequence ID" value="SUB79904.1"/>
    <property type="molecule type" value="Genomic_DNA"/>
</dbReference>
<proteinExistence type="predicted"/>
<organism evidence="1 2">
    <name type="scientific">Segatella buccae</name>
    <dbReference type="NCBI Taxonomy" id="28126"/>
    <lineage>
        <taxon>Bacteria</taxon>
        <taxon>Pseudomonadati</taxon>
        <taxon>Bacteroidota</taxon>
        <taxon>Bacteroidia</taxon>
        <taxon>Bacteroidales</taxon>
        <taxon>Prevotellaceae</taxon>
        <taxon>Segatella</taxon>
    </lineage>
</organism>
<protein>
    <submittedName>
        <fullName evidence="1">Uncharacterized protein</fullName>
    </submittedName>
</protein>
<gene>
    <name evidence="1" type="ORF">NCTC13063_01181</name>
</gene>
<dbReference type="AlphaFoldDB" id="A0AAQ1ZI72"/>
<evidence type="ECO:0000313" key="2">
    <source>
        <dbReference type="Proteomes" id="UP000255283"/>
    </source>
</evidence>